<keyword evidence="11" id="KW-1185">Reference proteome</keyword>
<evidence type="ECO:0000256" key="4">
    <source>
        <dbReference type="ARBA" id="ARBA00022989"/>
    </source>
</evidence>
<dbReference type="GO" id="GO:0005886">
    <property type="term" value="C:plasma membrane"/>
    <property type="evidence" value="ECO:0007669"/>
    <property type="project" value="UniProtKB-SubCell"/>
</dbReference>
<dbReference type="PATRIC" id="fig|909613.9.peg.3562"/>
<dbReference type="AlphaFoldDB" id="W7IWF9"/>
<name>W7IWF9_9PSEU</name>
<feature type="transmembrane region" description="Helical" evidence="7">
    <location>
        <begin position="268"/>
        <end position="288"/>
    </location>
</feature>
<evidence type="ECO:0000259" key="9">
    <source>
        <dbReference type="Pfam" id="PF12704"/>
    </source>
</evidence>
<dbReference type="EMBL" id="AYXG01000129">
    <property type="protein sequence ID" value="EWC61142.1"/>
    <property type="molecule type" value="Genomic_DNA"/>
</dbReference>
<proteinExistence type="inferred from homology"/>
<comment type="subcellular location">
    <subcellularLocation>
        <location evidence="1">Cell membrane</location>
        <topology evidence="1">Multi-pass membrane protein</topology>
    </subcellularLocation>
</comment>
<dbReference type="PANTHER" id="PTHR30572">
    <property type="entry name" value="MEMBRANE COMPONENT OF TRANSPORTER-RELATED"/>
    <property type="match status" value="1"/>
</dbReference>
<dbReference type="InterPro" id="IPR025857">
    <property type="entry name" value="MacB_PCD"/>
</dbReference>
<evidence type="ECO:0000256" key="6">
    <source>
        <dbReference type="ARBA" id="ARBA00038076"/>
    </source>
</evidence>
<evidence type="ECO:0000256" key="2">
    <source>
        <dbReference type="ARBA" id="ARBA00022475"/>
    </source>
</evidence>
<feature type="transmembrane region" description="Helical" evidence="7">
    <location>
        <begin position="322"/>
        <end position="345"/>
    </location>
</feature>
<keyword evidence="4 7" id="KW-1133">Transmembrane helix</keyword>
<feature type="transmembrane region" description="Helical" evidence="7">
    <location>
        <begin position="357"/>
        <end position="377"/>
    </location>
</feature>
<feature type="domain" description="MacB-like periplasmic core" evidence="9">
    <location>
        <begin position="14"/>
        <end position="227"/>
    </location>
</feature>
<accession>W7IWF9</accession>
<protein>
    <submittedName>
        <fullName evidence="10">ABC transporter related</fullName>
    </submittedName>
</protein>
<dbReference type="PANTHER" id="PTHR30572:SF4">
    <property type="entry name" value="ABC TRANSPORTER PERMEASE YTRF"/>
    <property type="match status" value="1"/>
</dbReference>
<evidence type="ECO:0000256" key="3">
    <source>
        <dbReference type="ARBA" id="ARBA00022692"/>
    </source>
</evidence>
<dbReference type="Pfam" id="PF12704">
    <property type="entry name" value="MacB_PCD"/>
    <property type="match status" value="1"/>
</dbReference>
<evidence type="ECO:0000256" key="5">
    <source>
        <dbReference type="ARBA" id="ARBA00023136"/>
    </source>
</evidence>
<evidence type="ECO:0000256" key="1">
    <source>
        <dbReference type="ARBA" id="ARBA00004651"/>
    </source>
</evidence>
<keyword evidence="3 7" id="KW-0812">Transmembrane</keyword>
<dbReference type="InterPro" id="IPR003838">
    <property type="entry name" value="ABC3_permease_C"/>
</dbReference>
<keyword evidence="5 7" id="KW-0472">Membrane</keyword>
<reference evidence="10 11" key="1">
    <citation type="journal article" date="2014" name="Genome Announc.">
        <title>Draft Genome Sequence of the Antitrypanosomally Active Sponge-Associated Bacterium Actinokineospora sp. Strain EG49.</title>
        <authorList>
            <person name="Harjes J."/>
            <person name="Ryu T."/>
            <person name="Abdelmohsen U.R."/>
            <person name="Moitinho-Silva L."/>
            <person name="Horn H."/>
            <person name="Ravasi T."/>
            <person name="Hentschel U."/>
        </authorList>
    </citation>
    <scope>NUCLEOTIDE SEQUENCE [LARGE SCALE GENOMIC DNA]</scope>
    <source>
        <strain evidence="10 11">EG49</strain>
    </source>
</reference>
<organism evidence="10 11">
    <name type="scientific">Actinokineospora spheciospongiae</name>
    <dbReference type="NCBI Taxonomy" id="909613"/>
    <lineage>
        <taxon>Bacteria</taxon>
        <taxon>Bacillati</taxon>
        <taxon>Actinomycetota</taxon>
        <taxon>Actinomycetes</taxon>
        <taxon>Pseudonocardiales</taxon>
        <taxon>Pseudonocardiaceae</taxon>
        <taxon>Actinokineospora</taxon>
    </lineage>
</organism>
<comment type="caution">
    <text evidence="10">The sequence shown here is derived from an EMBL/GenBank/DDBJ whole genome shotgun (WGS) entry which is preliminary data.</text>
</comment>
<dbReference type="STRING" id="909613.UO65_3562"/>
<feature type="domain" description="ABC3 transporter permease C-terminal" evidence="8">
    <location>
        <begin position="271"/>
        <end position="383"/>
    </location>
</feature>
<evidence type="ECO:0000313" key="11">
    <source>
        <dbReference type="Proteomes" id="UP000019277"/>
    </source>
</evidence>
<evidence type="ECO:0000256" key="7">
    <source>
        <dbReference type="SAM" id="Phobius"/>
    </source>
</evidence>
<dbReference type="GO" id="GO:0022857">
    <property type="term" value="F:transmembrane transporter activity"/>
    <property type="evidence" value="ECO:0007669"/>
    <property type="project" value="TreeGrafter"/>
</dbReference>
<gene>
    <name evidence="10" type="ORF">UO65_3562</name>
</gene>
<evidence type="ECO:0000259" key="8">
    <source>
        <dbReference type="Pfam" id="PF02687"/>
    </source>
</evidence>
<dbReference type="InterPro" id="IPR050250">
    <property type="entry name" value="Macrolide_Exporter_MacB"/>
</dbReference>
<dbReference type="Pfam" id="PF02687">
    <property type="entry name" value="FtsX"/>
    <property type="match status" value="1"/>
</dbReference>
<dbReference type="Proteomes" id="UP000019277">
    <property type="component" value="Unassembled WGS sequence"/>
</dbReference>
<feature type="transmembrane region" description="Helical" evidence="7">
    <location>
        <begin position="12"/>
        <end position="34"/>
    </location>
</feature>
<comment type="similarity">
    <text evidence="6">Belongs to the ABC-4 integral membrane protein family.</text>
</comment>
<dbReference type="eggNOG" id="COG0577">
    <property type="taxonomic scope" value="Bacteria"/>
</dbReference>
<evidence type="ECO:0000313" key="10">
    <source>
        <dbReference type="EMBL" id="EWC61142.1"/>
    </source>
</evidence>
<sequence>MEALHSVTGHPARSLLTAFGTVLGAAAFVATLGISSTISGQVSESFDVRRATEVTVAPASSGTGAERAHRDEQPDWQSDAALDRLNRLNGVESAGRRLLLPELAVSRSFSLDEGAPTRVMGVDAGALRVIEPHIVLGRGFDGFHHSSGQPVALLPIGTAERLAIDRVGVAVFINDRSYIVIGVFDDVESKPETLAGVVVPYSSAARLADGMPDVQHDVVIRTIPGAASLIGAQAPLALSPTTPTALTANAPPDPKTLRREVEANVTQLSVILSFVSLAIGAVSIGNAATAQIRSRVGEIGLRRAVGARPVHIFAQLIGETTLLGTAGGLLGSATGVLTVVAVALWNGWQPVVDLPSAALAVAGGTAAGLLAGLIPAWRATAVQPVAALQR</sequence>
<keyword evidence="2" id="KW-1003">Cell membrane</keyword>